<protein>
    <submittedName>
        <fullName evidence="2">Uncharacterized protein</fullName>
    </submittedName>
</protein>
<sequence>MDHNQKTRGWSTIPHECTAIILSYLEHDTHALAALAQVDRAFFRIVCPVLYRNPFARLERMARVLHKPGMEIAQEQLEEHRLQPSQCCEHAKATERALMSLALPASERLPWPRTDNVLVHIPTYLDPAAMFAASPAVSWRYEALYKTLMEPILQVLHATYPSLHWPFLVHQHIRQLPMYDIPDCDAELVASTASKACQEVEQLKDDMVDEGLFDDGEPPCGGFDLGDDDEDDEGSNSSADEHASTTMVKKRDYLQYLQVIDLAYFPTRSGGHNRHYRLHGPYQRVMLGHHSRFHSTNPTNAKFHRDYGMLYCIWDRSPKAVAFQHSMQKVYTPQSGVLDMIQRLLLARYPSKVQALRLPSSRLKAFDLDPTLFSAQAHRAIQPTPMPFRSAFIARRMTHLSRIEIHGLSHSAEEWRTLRDVLAYLAAVNGPVHTIRELSIRPLSSYRPCGYWMQRVLAALPKLEVLEAHGVAETTCLIHSGGSRQAPVHVWTPCQTAQDQSLGQGQGGGQEGGGEGSLQNGHGDNQGPPGYLYPCMETPSNSQGAWMRKDSTPLDVACECHWLSTWSVKHGQSLRVLDIDSSDSIGMQWRQYNDLARFPNLKELRLVGRDQDMFEWVLDGREKRRQQQGGSRLASQGEHKNGFITTTTTAIATQKQQQETPQGTLDQLKKLSLVLRDESVAGVLIDRCNFIFGKQLEELVLVLPDYGTLLRSWRFSHTFSSLRRLAIRGYMLKKVDMACLGPDTCPQLEMLILRYTVLWGRAEPPEEYMQMRMLGRAANIEEADRHVEQDIVPALKGLTRLRSLWLEGRWFMTTKAVSVIALELSHLCTLGLQDCPNVKASSTELKKMVAEIRGGGGDGGGSQNPAGLSQVSADTRYDGAKDVHGMKRRPLELRWINADLPTTHAWAWQDTKILYDL</sequence>
<keyword evidence="3" id="KW-1185">Reference proteome</keyword>
<dbReference type="Gene3D" id="3.80.10.10">
    <property type="entry name" value="Ribonuclease Inhibitor"/>
    <property type="match status" value="1"/>
</dbReference>
<dbReference type="InterPro" id="IPR032675">
    <property type="entry name" value="LRR_dom_sf"/>
</dbReference>
<organism evidence="2 3">
    <name type="scientific">Actinomortierella ambigua</name>
    <dbReference type="NCBI Taxonomy" id="1343610"/>
    <lineage>
        <taxon>Eukaryota</taxon>
        <taxon>Fungi</taxon>
        <taxon>Fungi incertae sedis</taxon>
        <taxon>Mucoromycota</taxon>
        <taxon>Mortierellomycotina</taxon>
        <taxon>Mortierellomycetes</taxon>
        <taxon>Mortierellales</taxon>
        <taxon>Mortierellaceae</taxon>
        <taxon>Actinomortierella</taxon>
    </lineage>
</organism>
<dbReference type="EMBL" id="JAAAJB010000040">
    <property type="protein sequence ID" value="KAG0268834.1"/>
    <property type="molecule type" value="Genomic_DNA"/>
</dbReference>
<name>A0A9P6QJP6_9FUNG</name>
<feature type="region of interest" description="Disordered" evidence="1">
    <location>
        <begin position="498"/>
        <end position="532"/>
    </location>
</feature>
<reference evidence="2" key="1">
    <citation type="journal article" date="2020" name="Fungal Divers.">
        <title>Resolving the Mortierellaceae phylogeny through synthesis of multi-gene phylogenetics and phylogenomics.</title>
        <authorList>
            <person name="Vandepol N."/>
            <person name="Liber J."/>
            <person name="Desiro A."/>
            <person name="Na H."/>
            <person name="Kennedy M."/>
            <person name="Barry K."/>
            <person name="Grigoriev I.V."/>
            <person name="Miller A.N."/>
            <person name="O'Donnell K."/>
            <person name="Stajich J.E."/>
            <person name="Bonito G."/>
        </authorList>
    </citation>
    <scope>NUCLEOTIDE SEQUENCE</scope>
    <source>
        <strain evidence="2">BC1065</strain>
    </source>
</reference>
<feature type="region of interest" description="Disordered" evidence="1">
    <location>
        <begin position="219"/>
        <end position="244"/>
    </location>
</feature>
<evidence type="ECO:0000256" key="1">
    <source>
        <dbReference type="SAM" id="MobiDB-lite"/>
    </source>
</evidence>
<dbReference type="Proteomes" id="UP000807716">
    <property type="component" value="Unassembled WGS sequence"/>
</dbReference>
<feature type="compositionally biased region" description="Acidic residues" evidence="1">
    <location>
        <begin position="225"/>
        <end position="234"/>
    </location>
</feature>
<evidence type="ECO:0000313" key="2">
    <source>
        <dbReference type="EMBL" id="KAG0268834.1"/>
    </source>
</evidence>
<feature type="compositionally biased region" description="Gly residues" evidence="1">
    <location>
        <begin position="504"/>
        <end position="516"/>
    </location>
</feature>
<dbReference type="SUPFAM" id="SSF52047">
    <property type="entry name" value="RNI-like"/>
    <property type="match status" value="1"/>
</dbReference>
<dbReference type="AlphaFoldDB" id="A0A9P6QJP6"/>
<accession>A0A9P6QJP6</accession>
<comment type="caution">
    <text evidence="2">The sequence shown here is derived from an EMBL/GenBank/DDBJ whole genome shotgun (WGS) entry which is preliminary data.</text>
</comment>
<evidence type="ECO:0000313" key="3">
    <source>
        <dbReference type="Proteomes" id="UP000807716"/>
    </source>
</evidence>
<proteinExistence type="predicted"/>
<dbReference type="OrthoDB" id="2420896at2759"/>
<gene>
    <name evidence="2" type="ORF">DFQ27_005621</name>
</gene>